<dbReference type="RefSeq" id="WP_166291698.1">
    <property type="nucleotide sequence ID" value="NZ_PUJV01000060.1"/>
</dbReference>
<sequence length="60" mass="7010">MPNYRKLLTQESLEMRARVIEQARKHENGGAFMLQQLLSDSDLKVHQARNSLRRGHSCPY</sequence>
<dbReference type="EMBL" id="PUJV01000060">
    <property type="protein sequence ID" value="NHB98714.1"/>
    <property type="molecule type" value="Genomic_DNA"/>
</dbReference>
<proteinExistence type="predicted"/>
<keyword evidence="2" id="KW-1185">Reference proteome</keyword>
<organism evidence="1 2">
    <name type="scientific">Photorhabdus stackebrandtii</name>
    <dbReference type="NCBI Taxonomy" id="1123042"/>
    <lineage>
        <taxon>Bacteria</taxon>
        <taxon>Pseudomonadati</taxon>
        <taxon>Pseudomonadota</taxon>
        <taxon>Gammaproteobacteria</taxon>
        <taxon>Enterobacterales</taxon>
        <taxon>Morganellaceae</taxon>
        <taxon>Photorhabdus</taxon>
    </lineage>
</organism>
<comment type="caution">
    <text evidence="1">The sequence shown here is derived from an EMBL/GenBank/DDBJ whole genome shotgun (WGS) entry which is preliminary data.</text>
</comment>
<protein>
    <submittedName>
        <fullName evidence="1">Uncharacterized protein</fullName>
    </submittedName>
</protein>
<name>A0A7X5QQY2_9GAMM</name>
<dbReference type="Proteomes" id="UP000547931">
    <property type="component" value="Unassembled WGS sequence"/>
</dbReference>
<reference evidence="1 2" key="1">
    <citation type="submission" date="2018-02" db="EMBL/GenBank/DDBJ databases">
        <authorList>
            <person name="Machado R.A."/>
        </authorList>
    </citation>
    <scope>NUCLEOTIDE SEQUENCE [LARGE SCALE GENOMIC DNA]</scope>
    <source>
        <strain evidence="1 2">DSM 23271</strain>
    </source>
</reference>
<evidence type="ECO:0000313" key="2">
    <source>
        <dbReference type="Proteomes" id="UP000547931"/>
    </source>
</evidence>
<accession>A0A7X5QQY2</accession>
<gene>
    <name evidence="1" type="ORF">C5470_21285</name>
</gene>
<evidence type="ECO:0000313" key="1">
    <source>
        <dbReference type="EMBL" id="NHB98714.1"/>
    </source>
</evidence>
<dbReference type="AlphaFoldDB" id="A0A7X5QQY2"/>